<sequence>MAQIAVEEPVCDVQEADEASSLKKASLASSASNCRHHLRRSRSLDPSVLQDLFNSQFHPEPPQLAATPAMFKRYRSQRHKKHSRILDEQLRCDQPPLAESTISSIIARQTDQVLPAIFRSTSSHSGSPSSADCPPQTHPQKAQVQFADARHAGVHGCMDTKRSSELRDKNGLPTHEGRLDEVNSKERLARFWEMLDEEDDWATALPEIHQPVPRPRKLQKHRSDALRIPQRQRLSVHNSSCDAEKKIQSTPSMRVLRPLGEYNLPEGVEQIGHGIGYTYEYHPPAATRSKASLRPAAPLSTVRESFYTLGAKMGCGHGKWRDEAIRELRLDKNLPEFGEMYESDAPGDVLSALAYPNIPVMSTHMFTIPSEKPSESFDVLDIRFREMLARESKGEDPDTTLRLVSPRHRLSFRSVRGQSDL</sequence>
<evidence type="ECO:0000313" key="3">
    <source>
        <dbReference type="Proteomes" id="UP000308652"/>
    </source>
</evidence>
<name>A0A5C3LZN8_9AGAR</name>
<reference evidence="2 3" key="1">
    <citation type="journal article" date="2019" name="Nat. Ecol. Evol.">
        <title>Megaphylogeny resolves global patterns of mushroom evolution.</title>
        <authorList>
            <person name="Varga T."/>
            <person name="Krizsan K."/>
            <person name="Foldi C."/>
            <person name="Dima B."/>
            <person name="Sanchez-Garcia M."/>
            <person name="Sanchez-Ramirez S."/>
            <person name="Szollosi G.J."/>
            <person name="Szarkandi J.G."/>
            <person name="Papp V."/>
            <person name="Albert L."/>
            <person name="Andreopoulos W."/>
            <person name="Angelini C."/>
            <person name="Antonin V."/>
            <person name="Barry K.W."/>
            <person name="Bougher N.L."/>
            <person name="Buchanan P."/>
            <person name="Buyck B."/>
            <person name="Bense V."/>
            <person name="Catcheside P."/>
            <person name="Chovatia M."/>
            <person name="Cooper J."/>
            <person name="Damon W."/>
            <person name="Desjardin D."/>
            <person name="Finy P."/>
            <person name="Geml J."/>
            <person name="Haridas S."/>
            <person name="Hughes K."/>
            <person name="Justo A."/>
            <person name="Karasinski D."/>
            <person name="Kautmanova I."/>
            <person name="Kiss B."/>
            <person name="Kocsube S."/>
            <person name="Kotiranta H."/>
            <person name="LaButti K.M."/>
            <person name="Lechner B.E."/>
            <person name="Liimatainen K."/>
            <person name="Lipzen A."/>
            <person name="Lukacs Z."/>
            <person name="Mihaltcheva S."/>
            <person name="Morgado L.N."/>
            <person name="Niskanen T."/>
            <person name="Noordeloos M.E."/>
            <person name="Ohm R.A."/>
            <person name="Ortiz-Santana B."/>
            <person name="Ovrebo C."/>
            <person name="Racz N."/>
            <person name="Riley R."/>
            <person name="Savchenko A."/>
            <person name="Shiryaev A."/>
            <person name="Soop K."/>
            <person name="Spirin V."/>
            <person name="Szebenyi C."/>
            <person name="Tomsovsky M."/>
            <person name="Tulloss R.E."/>
            <person name="Uehling J."/>
            <person name="Grigoriev I.V."/>
            <person name="Vagvolgyi C."/>
            <person name="Papp T."/>
            <person name="Martin F.M."/>
            <person name="Miettinen O."/>
            <person name="Hibbett D.S."/>
            <person name="Nagy L.G."/>
        </authorList>
    </citation>
    <scope>NUCLEOTIDE SEQUENCE [LARGE SCALE GENOMIC DNA]</scope>
    <source>
        <strain evidence="2 3">CBS 166.37</strain>
    </source>
</reference>
<dbReference type="EMBL" id="ML213602">
    <property type="protein sequence ID" value="TFK38689.1"/>
    <property type="molecule type" value="Genomic_DNA"/>
</dbReference>
<protein>
    <submittedName>
        <fullName evidence="2">Uncharacterized protein</fullName>
    </submittedName>
</protein>
<proteinExistence type="predicted"/>
<dbReference type="AlphaFoldDB" id="A0A5C3LZN8"/>
<evidence type="ECO:0000313" key="2">
    <source>
        <dbReference type="EMBL" id="TFK38689.1"/>
    </source>
</evidence>
<feature type="compositionally biased region" description="Low complexity" evidence="1">
    <location>
        <begin position="120"/>
        <end position="130"/>
    </location>
</feature>
<feature type="region of interest" description="Disordered" evidence="1">
    <location>
        <begin position="120"/>
        <end position="140"/>
    </location>
</feature>
<evidence type="ECO:0000256" key="1">
    <source>
        <dbReference type="SAM" id="MobiDB-lite"/>
    </source>
</evidence>
<organism evidence="2 3">
    <name type="scientific">Crucibulum laeve</name>
    <dbReference type="NCBI Taxonomy" id="68775"/>
    <lineage>
        <taxon>Eukaryota</taxon>
        <taxon>Fungi</taxon>
        <taxon>Dikarya</taxon>
        <taxon>Basidiomycota</taxon>
        <taxon>Agaricomycotina</taxon>
        <taxon>Agaricomycetes</taxon>
        <taxon>Agaricomycetidae</taxon>
        <taxon>Agaricales</taxon>
        <taxon>Agaricineae</taxon>
        <taxon>Nidulariaceae</taxon>
        <taxon>Crucibulum</taxon>
    </lineage>
</organism>
<gene>
    <name evidence="2" type="ORF">BDQ12DRAFT_97406</name>
</gene>
<dbReference type="Proteomes" id="UP000308652">
    <property type="component" value="Unassembled WGS sequence"/>
</dbReference>
<accession>A0A5C3LZN8</accession>
<dbReference type="OrthoDB" id="3040259at2759"/>
<keyword evidence="3" id="KW-1185">Reference proteome</keyword>